<dbReference type="AlphaFoldDB" id="A0ABD2Q1U2"/>
<evidence type="ECO:0000313" key="3">
    <source>
        <dbReference type="Proteomes" id="UP001626550"/>
    </source>
</evidence>
<gene>
    <name evidence="2" type="ORF">Ciccas_008066</name>
</gene>
<accession>A0ABD2Q1U2</accession>
<feature type="chain" id="PRO_5044878450" evidence="1">
    <location>
        <begin position="17"/>
        <end position="182"/>
    </location>
</feature>
<keyword evidence="3" id="KW-1185">Reference proteome</keyword>
<sequence length="182" mass="20696">MKAISLILTLCICSRAIEKVKDEDQVFQLMGSFCKHDETVSSCLRKISLLLNMTSDRVNGYVECVKQNTVTTLKPNLTALTKEQTYDFHNNTRTYAKLQTSLMGLDPLKDHMLESLAENEKSFLMNLFGDPDLTLARFCNRRDSLKSKLYSILGRMRHIAQATNITSIHNVCIRPTILTEGF</sequence>
<evidence type="ECO:0000313" key="2">
    <source>
        <dbReference type="EMBL" id="KAL3313338.1"/>
    </source>
</evidence>
<comment type="caution">
    <text evidence="2">The sequence shown here is derived from an EMBL/GenBank/DDBJ whole genome shotgun (WGS) entry which is preliminary data.</text>
</comment>
<protein>
    <submittedName>
        <fullName evidence="2">Uncharacterized protein</fullName>
    </submittedName>
</protein>
<dbReference type="EMBL" id="JBJKFK010001343">
    <property type="protein sequence ID" value="KAL3313338.1"/>
    <property type="molecule type" value="Genomic_DNA"/>
</dbReference>
<feature type="signal peptide" evidence="1">
    <location>
        <begin position="1"/>
        <end position="16"/>
    </location>
</feature>
<name>A0ABD2Q1U2_9PLAT</name>
<proteinExistence type="predicted"/>
<evidence type="ECO:0000256" key="1">
    <source>
        <dbReference type="SAM" id="SignalP"/>
    </source>
</evidence>
<keyword evidence="1" id="KW-0732">Signal</keyword>
<reference evidence="2 3" key="1">
    <citation type="submission" date="2024-11" db="EMBL/GenBank/DDBJ databases">
        <title>Adaptive evolution of stress response genes in parasites aligns with host niche diversity.</title>
        <authorList>
            <person name="Hahn C."/>
            <person name="Resl P."/>
        </authorList>
    </citation>
    <scope>NUCLEOTIDE SEQUENCE [LARGE SCALE GENOMIC DNA]</scope>
    <source>
        <strain evidence="2">EGGRZ-B1_66</strain>
        <tissue evidence="2">Body</tissue>
    </source>
</reference>
<organism evidence="2 3">
    <name type="scientific">Cichlidogyrus casuarinus</name>
    <dbReference type="NCBI Taxonomy" id="1844966"/>
    <lineage>
        <taxon>Eukaryota</taxon>
        <taxon>Metazoa</taxon>
        <taxon>Spiralia</taxon>
        <taxon>Lophotrochozoa</taxon>
        <taxon>Platyhelminthes</taxon>
        <taxon>Monogenea</taxon>
        <taxon>Monopisthocotylea</taxon>
        <taxon>Dactylogyridea</taxon>
        <taxon>Ancyrocephalidae</taxon>
        <taxon>Cichlidogyrus</taxon>
    </lineage>
</organism>
<dbReference type="Proteomes" id="UP001626550">
    <property type="component" value="Unassembled WGS sequence"/>
</dbReference>